<comment type="similarity">
    <text evidence="1 9">Belongs to the class-II aminoacyl-tRNA synthetase family.</text>
</comment>
<dbReference type="Pfam" id="PF03129">
    <property type="entry name" value="HGTP_anticodon"/>
    <property type="match status" value="1"/>
</dbReference>
<dbReference type="SUPFAM" id="SSF55681">
    <property type="entry name" value="Class II aaRS and biotin synthetases"/>
    <property type="match status" value="1"/>
</dbReference>
<dbReference type="InterPro" id="IPR004516">
    <property type="entry name" value="HisRS/HisZ"/>
</dbReference>
<organism evidence="11 12">
    <name type="scientific">Pseudodesulfovibrio nedwellii</name>
    <dbReference type="NCBI Taxonomy" id="2973072"/>
    <lineage>
        <taxon>Bacteria</taxon>
        <taxon>Pseudomonadati</taxon>
        <taxon>Thermodesulfobacteriota</taxon>
        <taxon>Desulfovibrionia</taxon>
        <taxon>Desulfovibrionales</taxon>
        <taxon>Desulfovibrionaceae</taxon>
    </lineage>
</organism>
<keyword evidence="7 9" id="KW-0030">Aminoacyl-tRNA synthetase</keyword>
<name>A0ABN6S3M6_9BACT</name>
<dbReference type="PROSITE" id="PS50862">
    <property type="entry name" value="AA_TRNA_LIGASE_II"/>
    <property type="match status" value="1"/>
</dbReference>
<dbReference type="EC" id="6.1.1.21" evidence="9"/>
<evidence type="ECO:0000256" key="3">
    <source>
        <dbReference type="ARBA" id="ARBA00022598"/>
    </source>
</evidence>
<evidence type="ECO:0000313" key="11">
    <source>
        <dbReference type="EMBL" id="BDQ37785.1"/>
    </source>
</evidence>
<sequence length="436" mass="48694">MASNGLTKFGSSDLTLIKDIERDMAKVQKIKGFVDLFPEEAAKFSFMESQAREAFTRYGFGELRTPILEKTELFQKSIGEDTDVVGKEMFTFPDRKNRSLTMRPEATAGVVRAFIESKTHQPGKVSKYFTFGPMFRYERPQKGRQRQFHQINAEIFGAPEAQADAELILMLRSFLNSLGLTKLTIELNSLGCHECRPTYKQALVDYYLSKDKEQFCEDCQRRMETNPLRVLDCKVPACKELVADAPSITDHLCDECETHFTDVKTILDGAGVAYELNPRLVRGLDYYVRTCFEVASYDIGSQTAVAGGGRYDGLIKNLGGADCPATGFACGMERLALLLDQMELDKPDFYLAVVDKGAANAAMLFAQQLRDKGLKGETSFSGGSMKSRMRAANKSGAKVCLIMGGDELTNETITVKYMEEERDQETLGRSEYLAKV</sequence>
<evidence type="ECO:0000256" key="6">
    <source>
        <dbReference type="ARBA" id="ARBA00022917"/>
    </source>
</evidence>
<comment type="catalytic activity">
    <reaction evidence="8 9">
        <text>tRNA(His) + L-histidine + ATP = L-histidyl-tRNA(His) + AMP + diphosphate + H(+)</text>
        <dbReference type="Rhea" id="RHEA:17313"/>
        <dbReference type="Rhea" id="RHEA-COMP:9665"/>
        <dbReference type="Rhea" id="RHEA-COMP:9689"/>
        <dbReference type="ChEBI" id="CHEBI:15378"/>
        <dbReference type="ChEBI" id="CHEBI:30616"/>
        <dbReference type="ChEBI" id="CHEBI:33019"/>
        <dbReference type="ChEBI" id="CHEBI:57595"/>
        <dbReference type="ChEBI" id="CHEBI:78442"/>
        <dbReference type="ChEBI" id="CHEBI:78527"/>
        <dbReference type="ChEBI" id="CHEBI:456215"/>
        <dbReference type="EC" id="6.1.1.21"/>
    </reaction>
</comment>
<dbReference type="InterPro" id="IPR006195">
    <property type="entry name" value="aa-tRNA-synth_II"/>
</dbReference>
<dbReference type="InterPro" id="IPR036621">
    <property type="entry name" value="Anticodon-bd_dom_sf"/>
</dbReference>
<dbReference type="Pfam" id="PF13393">
    <property type="entry name" value="tRNA-synt_His"/>
    <property type="match status" value="1"/>
</dbReference>
<evidence type="ECO:0000256" key="7">
    <source>
        <dbReference type="ARBA" id="ARBA00023146"/>
    </source>
</evidence>
<keyword evidence="9" id="KW-0963">Cytoplasm</keyword>
<evidence type="ECO:0000256" key="5">
    <source>
        <dbReference type="ARBA" id="ARBA00022840"/>
    </source>
</evidence>
<dbReference type="Gene3D" id="3.30.930.10">
    <property type="entry name" value="Bira Bifunctional Protein, Domain 2"/>
    <property type="match status" value="1"/>
</dbReference>
<dbReference type="NCBIfam" id="TIGR00442">
    <property type="entry name" value="hisS"/>
    <property type="match status" value="1"/>
</dbReference>
<accession>A0ABN6S3M6</accession>
<keyword evidence="5 9" id="KW-0067">ATP-binding</keyword>
<evidence type="ECO:0000256" key="8">
    <source>
        <dbReference type="ARBA" id="ARBA00047639"/>
    </source>
</evidence>
<keyword evidence="12" id="KW-1185">Reference proteome</keyword>
<dbReference type="InterPro" id="IPR015807">
    <property type="entry name" value="His-tRNA-ligase"/>
</dbReference>
<feature type="domain" description="Aminoacyl-transfer RNA synthetases class-II family profile" evidence="10">
    <location>
        <begin position="32"/>
        <end position="347"/>
    </location>
</feature>
<protein>
    <recommendedName>
        <fullName evidence="9">Histidine--tRNA ligase</fullName>
        <ecNumber evidence="9">6.1.1.21</ecNumber>
    </recommendedName>
    <alternativeName>
        <fullName evidence="9">Histidyl-tRNA synthetase</fullName>
        <shortName evidence="9">HisRS</shortName>
    </alternativeName>
</protein>
<dbReference type="PANTHER" id="PTHR43707:SF1">
    <property type="entry name" value="HISTIDINE--TRNA LIGASE, MITOCHONDRIAL-RELATED"/>
    <property type="match status" value="1"/>
</dbReference>
<dbReference type="SUPFAM" id="SSF52954">
    <property type="entry name" value="Class II aaRS ABD-related"/>
    <property type="match status" value="1"/>
</dbReference>
<evidence type="ECO:0000313" key="12">
    <source>
        <dbReference type="Proteomes" id="UP001317742"/>
    </source>
</evidence>
<evidence type="ECO:0000256" key="2">
    <source>
        <dbReference type="ARBA" id="ARBA00011738"/>
    </source>
</evidence>
<comment type="subunit">
    <text evidence="2 9">Homodimer.</text>
</comment>
<dbReference type="InterPro" id="IPR033656">
    <property type="entry name" value="HisRS_anticodon"/>
</dbReference>
<dbReference type="CDD" id="cd00859">
    <property type="entry name" value="HisRS_anticodon"/>
    <property type="match status" value="1"/>
</dbReference>
<dbReference type="PIRSF" id="PIRSF001549">
    <property type="entry name" value="His-tRNA_synth"/>
    <property type="match status" value="1"/>
</dbReference>
<keyword evidence="4 9" id="KW-0547">Nucleotide-binding</keyword>
<keyword evidence="6 9" id="KW-0648">Protein biosynthesis</keyword>
<evidence type="ECO:0000259" key="10">
    <source>
        <dbReference type="PROSITE" id="PS50862"/>
    </source>
</evidence>
<keyword evidence="3 9" id="KW-0436">Ligase</keyword>
<dbReference type="InterPro" id="IPR004154">
    <property type="entry name" value="Anticodon-bd"/>
</dbReference>
<dbReference type="InterPro" id="IPR041715">
    <property type="entry name" value="HisRS-like_core"/>
</dbReference>
<dbReference type="Proteomes" id="UP001317742">
    <property type="component" value="Chromosome"/>
</dbReference>
<dbReference type="GO" id="GO:0016874">
    <property type="term" value="F:ligase activity"/>
    <property type="evidence" value="ECO:0007669"/>
    <property type="project" value="UniProtKB-KW"/>
</dbReference>
<dbReference type="EMBL" id="AP026709">
    <property type="protein sequence ID" value="BDQ37785.1"/>
    <property type="molecule type" value="Genomic_DNA"/>
</dbReference>
<evidence type="ECO:0000256" key="4">
    <source>
        <dbReference type="ARBA" id="ARBA00022741"/>
    </source>
</evidence>
<dbReference type="PANTHER" id="PTHR43707">
    <property type="entry name" value="HISTIDYL-TRNA SYNTHETASE"/>
    <property type="match status" value="1"/>
</dbReference>
<dbReference type="InterPro" id="IPR045864">
    <property type="entry name" value="aa-tRNA-synth_II/BPL/LPL"/>
</dbReference>
<dbReference type="CDD" id="cd00773">
    <property type="entry name" value="HisRS-like_core"/>
    <property type="match status" value="1"/>
</dbReference>
<comment type="subcellular location">
    <subcellularLocation>
        <location evidence="9">Cytoplasm</location>
    </subcellularLocation>
</comment>
<gene>
    <name evidence="9 11" type="primary">hisS</name>
    <name evidence="11" type="ORF">SYK_21450</name>
</gene>
<reference evidence="11 12" key="1">
    <citation type="submission" date="2022-08" db="EMBL/GenBank/DDBJ databases">
        <title>Genome Sequence of the sulphate-reducing bacterium, Pseudodesulfovibrio sp. SYK.</title>
        <authorList>
            <person name="Kondo R."/>
            <person name="Kataoka T."/>
        </authorList>
    </citation>
    <scope>NUCLEOTIDE SEQUENCE [LARGE SCALE GENOMIC DNA]</scope>
    <source>
        <strain evidence="11 12">SYK</strain>
    </source>
</reference>
<evidence type="ECO:0000256" key="1">
    <source>
        <dbReference type="ARBA" id="ARBA00008226"/>
    </source>
</evidence>
<dbReference type="Gene3D" id="3.40.50.800">
    <property type="entry name" value="Anticodon-binding domain"/>
    <property type="match status" value="1"/>
</dbReference>
<proteinExistence type="inferred from homology"/>
<dbReference type="HAMAP" id="MF_00127">
    <property type="entry name" value="His_tRNA_synth"/>
    <property type="match status" value="1"/>
</dbReference>
<evidence type="ECO:0000256" key="9">
    <source>
        <dbReference type="HAMAP-Rule" id="MF_00127"/>
    </source>
</evidence>